<organism evidence="2 3">
    <name type="scientific">Nocardia acididurans</name>
    <dbReference type="NCBI Taxonomy" id="2802282"/>
    <lineage>
        <taxon>Bacteria</taxon>
        <taxon>Bacillati</taxon>
        <taxon>Actinomycetota</taxon>
        <taxon>Actinomycetes</taxon>
        <taxon>Mycobacteriales</taxon>
        <taxon>Nocardiaceae</taxon>
        <taxon>Nocardia</taxon>
    </lineage>
</organism>
<feature type="chain" id="PRO_5046305981" description="Carboxypeptidase regulatory-like domain-containing protein" evidence="1">
    <location>
        <begin position="25"/>
        <end position="119"/>
    </location>
</feature>
<protein>
    <recommendedName>
        <fullName evidence="4">Carboxypeptidase regulatory-like domain-containing protein</fullName>
    </recommendedName>
</protein>
<name>A0ABS1M2W6_9NOCA</name>
<evidence type="ECO:0000256" key="1">
    <source>
        <dbReference type="SAM" id="SignalP"/>
    </source>
</evidence>
<reference evidence="2 3" key="1">
    <citation type="submission" date="2021-01" db="EMBL/GenBank/DDBJ databases">
        <title>WGS of actinomycetes isolated from Thailand.</title>
        <authorList>
            <person name="Thawai C."/>
        </authorList>
    </citation>
    <scope>NUCLEOTIDE SEQUENCE [LARGE SCALE GENOMIC DNA]</scope>
    <source>
        <strain evidence="2 3">LPG 2</strain>
    </source>
</reference>
<evidence type="ECO:0000313" key="3">
    <source>
        <dbReference type="Proteomes" id="UP000602198"/>
    </source>
</evidence>
<feature type="signal peptide" evidence="1">
    <location>
        <begin position="1"/>
        <end position="24"/>
    </location>
</feature>
<accession>A0ABS1M2W6</accession>
<dbReference type="EMBL" id="JAERRJ010000004">
    <property type="protein sequence ID" value="MBL1074900.1"/>
    <property type="molecule type" value="Genomic_DNA"/>
</dbReference>
<dbReference type="Proteomes" id="UP000602198">
    <property type="component" value="Unassembled WGS sequence"/>
</dbReference>
<proteinExistence type="predicted"/>
<evidence type="ECO:0008006" key="4">
    <source>
        <dbReference type="Google" id="ProtNLM"/>
    </source>
</evidence>
<dbReference type="InterPro" id="IPR008964">
    <property type="entry name" value="Invasin/intimin_cell_adhesion"/>
</dbReference>
<comment type="caution">
    <text evidence="2">The sequence shown here is derived from an EMBL/GenBank/DDBJ whole genome shotgun (WGS) entry which is preliminary data.</text>
</comment>
<sequence length="119" mass="11731">MRRTMFLTATLAAAAFVVAPAADAQPAGGDSAVRVQAVWGPEQFPIAGVTAEITSCAGGPALGTVTTGNDGTATFTGGAGCYRVAAGTLSGCSVDGDAAQQVTTMPGLTPTATFRFRCA</sequence>
<keyword evidence="1" id="KW-0732">Signal</keyword>
<evidence type="ECO:0000313" key="2">
    <source>
        <dbReference type="EMBL" id="MBL1074900.1"/>
    </source>
</evidence>
<keyword evidence="3" id="KW-1185">Reference proteome</keyword>
<dbReference type="SUPFAM" id="SSF49373">
    <property type="entry name" value="Invasin/intimin cell-adhesion fragments"/>
    <property type="match status" value="1"/>
</dbReference>
<dbReference type="RefSeq" id="WP_201946382.1">
    <property type="nucleotide sequence ID" value="NZ_JAERRJ010000004.1"/>
</dbReference>
<gene>
    <name evidence="2" type="ORF">JK358_10900</name>
</gene>